<evidence type="ECO:0000313" key="4">
    <source>
        <dbReference type="EMBL" id="OGH95236.1"/>
    </source>
</evidence>
<dbReference type="Gene3D" id="3.30.1370.60">
    <property type="entry name" value="Hypothetical oxidoreductase yiak, domain 2"/>
    <property type="match status" value="1"/>
</dbReference>
<reference evidence="4 5" key="1">
    <citation type="journal article" date="2016" name="Nat. Commun.">
        <title>Thousands of microbial genomes shed light on interconnected biogeochemical processes in an aquifer system.</title>
        <authorList>
            <person name="Anantharaman K."/>
            <person name="Brown C.T."/>
            <person name="Hug L.A."/>
            <person name="Sharon I."/>
            <person name="Castelle C.J."/>
            <person name="Probst A.J."/>
            <person name="Thomas B.C."/>
            <person name="Singh A."/>
            <person name="Wilkins M.J."/>
            <person name="Karaoz U."/>
            <person name="Brodie E.L."/>
            <person name="Williams K.H."/>
            <person name="Hubbard S.S."/>
            <person name="Banfield J.F."/>
        </authorList>
    </citation>
    <scope>NUCLEOTIDE SEQUENCE [LARGE SCALE GENOMIC DNA]</scope>
</reference>
<dbReference type="Proteomes" id="UP000178254">
    <property type="component" value="Unassembled WGS sequence"/>
</dbReference>
<accession>A0A1F6PGE4</accession>
<evidence type="ECO:0000256" key="1">
    <source>
        <dbReference type="ARBA" id="ARBA00006056"/>
    </source>
</evidence>
<evidence type="ECO:0000256" key="3">
    <source>
        <dbReference type="SAM" id="Coils"/>
    </source>
</evidence>
<sequence length="335" mass="36640">MKVNIPEIQKLLVGILISKKVSKSEAIILANEYLEGELQGKQTHGLMAFPSLMKGLPLKKKPVIIKKKTASYIFVNANYNFGTVVGRKFTQQAIGMAKKQGIAVVFIQNMLSWLRPATLAQYISSQGMIGFVVNNGGESMVAPPGGFEPQIGTNPIGIGVPTYGNDIVVDMATSKRAWGEVRKSMLADRSLPAETYFDKGGNFAKDPNDAYSVVASGGYKGFALGLFVEILAGSMVNMPMGVVKHAGTGYRTVPRGAMILILNPKFSTSLNKFKKENKKLVSRIKQSKKLKGVAEILIPGERALKTRKNNLKNKCVDVRDELWTELLEIKNNCDK</sequence>
<dbReference type="PANTHER" id="PTHR11091:SF0">
    <property type="entry name" value="MALATE DEHYDROGENASE"/>
    <property type="match status" value="1"/>
</dbReference>
<dbReference type="Gene3D" id="1.10.1530.10">
    <property type="match status" value="1"/>
</dbReference>
<feature type="coiled-coil region" evidence="3">
    <location>
        <begin position="270"/>
        <end position="321"/>
    </location>
</feature>
<dbReference type="AlphaFoldDB" id="A0A1F6PGE4"/>
<dbReference type="InterPro" id="IPR043143">
    <property type="entry name" value="Mal/L-sulf/L-lact_DH-like_NADP"/>
</dbReference>
<organism evidence="4 5">
    <name type="scientific">Candidatus Magasanikbacteria bacterium RIFOXYD2_FULL_41_14</name>
    <dbReference type="NCBI Taxonomy" id="1798709"/>
    <lineage>
        <taxon>Bacteria</taxon>
        <taxon>Candidatus Magasanikiibacteriota</taxon>
    </lineage>
</organism>
<dbReference type="InterPro" id="IPR036111">
    <property type="entry name" value="Mal/L-sulfo/L-lacto_DH-like_sf"/>
</dbReference>
<protein>
    <recommendedName>
        <fullName evidence="6">Lactate dehydrogenase</fullName>
    </recommendedName>
</protein>
<evidence type="ECO:0008006" key="6">
    <source>
        <dbReference type="Google" id="ProtNLM"/>
    </source>
</evidence>
<dbReference type="SUPFAM" id="SSF89733">
    <property type="entry name" value="L-sulfolactate dehydrogenase-like"/>
    <property type="match status" value="1"/>
</dbReference>
<dbReference type="Pfam" id="PF02615">
    <property type="entry name" value="Ldh_2"/>
    <property type="match status" value="1"/>
</dbReference>
<proteinExistence type="inferred from homology"/>
<dbReference type="PANTHER" id="PTHR11091">
    <property type="entry name" value="OXIDOREDUCTASE-RELATED"/>
    <property type="match status" value="1"/>
</dbReference>
<comment type="caution">
    <text evidence="4">The sequence shown here is derived from an EMBL/GenBank/DDBJ whole genome shotgun (WGS) entry which is preliminary data.</text>
</comment>
<keyword evidence="3" id="KW-0175">Coiled coil</keyword>
<keyword evidence="2" id="KW-0560">Oxidoreductase</keyword>
<dbReference type="GO" id="GO:0016491">
    <property type="term" value="F:oxidoreductase activity"/>
    <property type="evidence" value="ECO:0007669"/>
    <property type="project" value="UniProtKB-KW"/>
</dbReference>
<dbReference type="InterPro" id="IPR003767">
    <property type="entry name" value="Malate/L-lactate_DH-like"/>
</dbReference>
<dbReference type="STRING" id="1798709.A2538_01380"/>
<evidence type="ECO:0000313" key="5">
    <source>
        <dbReference type="Proteomes" id="UP000178254"/>
    </source>
</evidence>
<dbReference type="InterPro" id="IPR043144">
    <property type="entry name" value="Mal/L-sulf/L-lact_DH-like_ah"/>
</dbReference>
<gene>
    <name evidence="4" type="ORF">A2538_01380</name>
</gene>
<name>A0A1F6PGE4_9BACT</name>
<comment type="similarity">
    <text evidence="1">Belongs to the LDH2/MDH2 oxidoreductase family.</text>
</comment>
<evidence type="ECO:0000256" key="2">
    <source>
        <dbReference type="ARBA" id="ARBA00023002"/>
    </source>
</evidence>
<dbReference type="EMBL" id="MFRE01000001">
    <property type="protein sequence ID" value="OGH95236.1"/>
    <property type="molecule type" value="Genomic_DNA"/>
</dbReference>